<evidence type="ECO:0000313" key="2">
    <source>
        <dbReference type="Proteomes" id="UP001285154"/>
    </source>
</evidence>
<accession>A0ABU5A6N6</accession>
<protein>
    <submittedName>
        <fullName evidence="1">Uncharacterized protein</fullName>
    </submittedName>
</protein>
<comment type="caution">
    <text evidence="1">The sequence shown here is derived from an EMBL/GenBank/DDBJ whole genome shotgun (WGS) entry which is preliminary data.</text>
</comment>
<keyword evidence="2" id="KW-1185">Reference proteome</keyword>
<reference evidence="1 2" key="1">
    <citation type="submission" date="2023-08" db="EMBL/GenBank/DDBJ databases">
        <title>Implementing the SeqCode for naming new Mesorhizobium species isolated from Vachellia karroo root nodules.</title>
        <authorList>
            <person name="Van Lill M."/>
        </authorList>
    </citation>
    <scope>NUCLEOTIDE SEQUENCE [LARGE SCALE GENOMIC DNA]</scope>
    <source>
        <strain evidence="1 2">VK25D</strain>
    </source>
</reference>
<organism evidence="1 2">
    <name type="scientific">Mesorhizobium vachelliae</name>
    <dbReference type="NCBI Taxonomy" id="3072309"/>
    <lineage>
        <taxon>Bacteria</taxon>
        <taxon>Pseudomonadati</taxon>
        <taxon>Pseudomonadota</taxon>
        <taxon>Alphaproteobacteria</taxon>
        <taxon>Hyphomicrobiales</taxon>
        <taxon>Phyllobacteriaceae</taxon>
        <taxon>Mesorhizobium</taxon>
    </lineage>
</organism>
<dbReference type="Proteomes" id="UP001285154">
    <property type="component" value="Unassembled WGS sequence"/>
</dbReference>
<evidence type="ECO:0000313" key="1">
    <source>
        <dbReference type="EMBL" id="MDX8531913.1"/>
    </source>
</evidence>
<proteinExistence type="predicted"/>
<dbReference type="EMBL" id="JAVIIQ010000004">
    <property type="protein sequence ID" value="MDX8531913.1"/>
    <property type="molecule type" value="Genomic_DNA"/>
</dbReference>
<dbReference type="RefSeq" id="WP_320247745.1">
    <property type="nucleotide sequence ID" value="NZ_JAVIIQ010000004.1"/>
</dbReference>
<sequence>MAADSNIDGIIMQMVMDRWQKTAMVLAKTEDALRKAGEQVSWDDIAERLEALDARGDIESQGDLTLWRNSEVRLPQVKAEER</sequence>
<name>A0ABU5A6N6_9HYPH</name>
<gene>
    <name evidence="1" type="ORF">RFM42_13020</name>
</gene>